<evidence type="ECO:0000313" key="4">
    <source>
        <dbReference type="Proteomes" id="UP000239156"/>
    </source>
</evidence>
<evidence type="ECO:0000259" key="2">
    <source>
        <dbReference type="Pfam" id="PF20231"/>
    </source>
</evidence>
<reference evidence="3" key="1">
    <citation type="submission" date="2017-12" db="EMBL/GenBank/DDBJ databases">
        <title>Gene loss provides genomic basis for host adaptation in cereal stripe rust fungi.</title>
        <authorList>
            <person name="Xia C."/>
        </authorList>
    </citation>
    <scope>NUCLEOTIDE SEQUENCE [LARGE SCALE GENOMIC DNA]</scope>
    <source>
        <strain evidence="3">93-210</strain>
    </source>
</reference>
<evidence type="ECO:0000313" key="3">
    <source>
        <dbReference type="EMBL" id="POW13350.1"/>
    </source>
</evidence>
<feature type="domain" description="DUF6589" evidence="2">
    <location>
        <begin position="328"/>
        <end position="635"/>
    </location>
</feature>
<name>A0A2S4VV31_9BASI</name>
<dbReference type="InterPro" id="IPR046496">
    <property type="entry name" value="DUF6589"/>
</dbReference>
<keyword evidence="4" id="KW-1185">Reference proteome</keyword>
<dbReference type="AlphaFoldDB" id="A0A2S4VV31"/>
<proteinExistence type="predicted"/>
<accession>A0A2S4VV31</accession>
<feature type="region of interest" description="Disordered" evidence="1">
    <location>
        <begin position="155"/>
        <end position="200"/>
    </location>
</feature>
<dbReference type="Proteomes" id="UP000239156">
    <property type="component" value="Unassembled WGS sequence"/>
</dbReference>
<gene>
    <name evidence="3" type="ORF">PSTT_03850</name>
</gene>
<sequence>MCIEHTPHISEIFEKLLYIGKVIAKFNLDPKRYITAFLQNHHKQIVLHHWLWGAQIGWRSTLEVLHTIKGLVRKTTEGKSRWSAYILSEAQEILAAKGGSHGQFPAGNYYNSSKITPQFFYKEAKSDRVAHLVSEDMPFLYNLIKNKINQNQMAPKVKFGGSDSGSDLDEPSQAATRAEPTPDIEESSNDEIRPSKRKYPQAQDVNDDIYNWTDRPHVVSATICAMVSFATNCRDNALQIQNSVVLLACGVTERVNTFLNYVGLSSSRRTAHRALRALGLINKRKITRIMPNKKSPLAPITFNEELLAKFNPDDFSIDKYNQLILRSETMPLKPSMFLPTQSTSCHFQAVIKSQITRVLLKYIAKPKDTIVELRKDPPKIDPITVKKPNITMLKLMVASDNSAEGMGEVFESIMCQTGLTPTEFFTRLRVFEGDLGTCMNLESLRKQQKPSGHVETSLANCFTLLGASHILWNMAQAIYLMHYGNPQDSSNQGAWQTLSSLGVPAEKPTTKKDFSLMITNLTKSHEAAILYCLLTVMGYPNALLPDEKVTLPSQKLKDIVDDCYARFFLPAAFDALNDDSDNSDASEDSQSSTGNASDGSSNSGSSEESEKPTRPVLALKNLLLRLRDFASIVECD</sequence>
<dbReference type="VEuPathDB" id="FungiDB:PSTT_03850"/>
<dbReference type="EMBL" id="PKSL01000025">
    <property type="protein sequence ID" value="POW13350.1"/>
    <property type="molecule type" value="Genomic_DNA"/>
</dbReference>
<feature type="region of interest" description="Disordered" evidence="1">
    <location>
        <begin position="579"/>
        <end position="614"/>
    </location>
</feature>
<evidence type="ECO:0000256" key="1">
    <source>
        <dbReference type="SAM" id="MobiDB-lite"/>
    </source>
</evidence>
<dbReference type="VEuPathDB" id="FungiDB:PSHT_11541"/>
<dbReference type="Pfam" id="PF20231">
    <property type="entry name" value="DUF6589"/>
    <property type="match status" value="1"/>
</dbReference>
<comment type="caution">
    <text evidence="3">The sequence shown here is derived from an EMBL/GenBank/DDBJ whole genome shotgun (WGS) entry which is preliminary data.</text>
</comment>
<protein>
    <recommendedName>
        <fullName evidence="2">DUF6589 domain-containing protein</fullName>
    </recommendedName>
</protein>
<feature type="compositionally biased region" description="Low complexity" evidence="1">
    <location>
        <begin position="588"/>
        <end position="606"/>
    </location>
</feature>
<organism evidence="3 4">
    <name type="scientific">Puccinia striiformis</name>
    <dbReference type="NCBI Taxonomy" id="27350"/>
    <lineage>
        <taxon>Eukaryota</taxon>
        <taxon>Fungi</taxon>
        <taxon>Dikarya</taxon>
        <taxon>Basidiomycota</taxon>
        <taxon>Pucciniomycotina</taxon>
        <taxon>Pucciniomycetes</taxon>
        <taxon>Pucciniales</taxon>
        <taxon>Pucciniaceae</taxon>
        <taxon>Puccinia</taxon>
    </lineage>
</organism>